<evidence type="ECO:0000256" key="1">
    <source>
        <dbReference type="ARBA" id="ARBA00022490"/>
    </source>
</evidence>
<sequence length="694" mass="80979">MKRCFTILKRVIIPFLILTGIFNSLFLTIWSMSIGRKATRKGYTYVTLHSCQNGTRSCVTDKSKKEALQFYKNVTTRHKKRKDSFQNIYYNNKYNYKNREVGKFFFIFKCVEQKGTMTQSEDVLHTVLVDANKRKIRNDVATSRIGRRIYTSRCVETFSLNPQNENNNLNHENPSDENKSVISNEIRECTKSADQQRNEEYTREFLTDTKYYKRSKYSKAGYIKRRTSENLLNTWGKNDNFLQKNVSEDQHSTIQYIESENDILTDITKKSVENESKNLPNLFIKNYYADRTRSNNLDLVLEKDKFGTSTRLSKKNNCESDVSVSREEGRENQENSSAVAYNNKISFMNEFTVIGEIVGVHGLHGWLKVISFTTFNDIRFKNNAYRYLFMNTYPYPLPIKIVDVKESLKVGFLYLKIEGINSRTDALKLKSCLICDDKKKFPGITENQYISTDLLNFHIYIFNDLSNTSIGKVHTFVSKHDYICKKSVQNIADDLIQIEINKNISLQKVFRIISASQMNAMCNPGEETSPSQQFNPIRVLINRKNFSFHGGDSNERGTEMGKLEHDEERVKGDKNYYDSIDNFEGCSYKKIYKCDFCDDVYANVQEASEHENSHFRTDDELLFNASQESLHKKKLYEVDKNTASKLKQIDYFFIPIVKEKTIRSVNYELKQIYLDISTVFLLDDQKKTKDESTE</sequence>
<keyword evidence="6" id="KW-1133">Transmembrane helix</keyword>
<dbReference type="OrthoDB" id="364858at2759"/>
<dbReference type="InterPro" id="IPR011961">
    <property type="entry name" value="RimM"/>
</dbReference>
<evidence type="ECO:0000256" key="3">
    <source>
        <dbReference type="ARBA" id="ARBA00022552"/>
    </source>
</evidence>
<dbReference type="GO" id="GO:0006364">
    <property type="term" value="P:rRNA processing"/>
    <property type="evidence" value="ECO:0007669"/>
    <property type="project" value="UniProtKB-KW"/>
</dbReference>
<proteinExistence type="inferred from homology"/>
<evidence type="ECO:0000313" key="8">
    <source>
        <dbReference type="EMBL" id="GAW80020.1"/>
    </source>
</evidence>
<feature type="domain" description="C2H2-type" evidence="7">
    <location>
        <begin position="594"/>
        <end position="614"/>
    </location>
</feature>
<name>A0A1Y1JCR2_PLAGO</name>
<dbReference type="InterPro" id="IPR036976">
    <property type="entry name" value="RimM_N_sf"/>
</dbReference>
<keyword evidence="3" id="KW-0698">rRNA processing</keyword>
<evidence type="ECO:0000313" key="9">
    <source>
        <dbReference type="Proteomes" id="UP000195521"/>
    </source>
</evidence>
<accession>A0A1Y1JCR2</accession>
<dbReference type="Proteomes" id="UP000195521">
    <property type="component" value="Unassembled WGS sequence"/>
</dbReference>
<dbReference type="PANTHER" id="PTHR33692:SF1">
    <property type="entry name" value="RIBOSOME MATURATION FACTOR RIMM"/>
    <property type="match status" value="1"/>
</dbReference>
<keyword evidence="4" id="KW-0143">Chaperone</keyword>
<feature type="region of interest" description="Disordered" evidence="5">
    <location>
        <begin position="162"/>
        <end position="181"/>
    </location>
</feature>
<dbReference type="InterPro" id="IPR009000">
    <property type="entry name" value="Transl_B-barrel_sf"/>
</dbReference>
<dbReference type="GO" id="GO:0043022">
    <property type="term" value="F:ribosome binding"/>
    <property type="evidence" value="ECO:0007669"/>
    <property type="project" value="InterPro"/>
</dbReference>
<gene>
    <name evidence="8" type="ORF">PGO_061650</name>
</gene>
<dbReference type="InterPro" id="IPR013087">
    <property type="entry name" value="Znf_C2H2_type"/>
</dbReference>
<feature type="compositionally biased region" description="Low complexity" evidence="5">
    <location>
        <begin position="162"/>
        <end position="172"/>
    </location>
</feature>
<dbReference type="GO" id="GO:0005840">
    <property type="term" value="C:ribosome"/>
    <property type="evidence" value="ECO:0007669"/>
    <property type="project" value="InterPro"/>
</dbReference>
<evidence type="ECO:0000256" key="4">
    <source>
        <dbReference type="ARBA" id="ARBA00023186"/>
    </source>
</evidence>
<feature type="transmembrane region" description="Helical" evidence="6">
    <location>
        <begin position="12"/>
        <end position="32"/>
    </location>
</feature>
<reference evidence="9" key="1">
    <citation type="submission" date="2017-04" db="EMBL/GenBank/DDBJ databases">
        <title>Plasmodium gonderi genome.</title>
        <authorList>
            <person name="Arisue N."/>
            <person name="Honma H."/>
            <person name="Kawai S."/>
            <person name="Tougan T."/>
            <person name="Tanabe K."/>
            <person name="Horii T."/>
        </authorList>
    </citation>
    <scope>NUCLEOTIDE SEQUENCE [LARGE SCALE GENOMIC DNA]</scope>
    <source>
        <strain evidence="9">ATCC 30045</strain>
    </source>
</reference>
<keyword evidence="9" id="KW-1185">Reference proteome</keyword>
<dbReference type="PROSITE" id="PS00028">
    <property type="entry name" value="ZINC_FINGER_C2H2_1"/>
    <property type="match status" value="1"/>
</dbReference>
<dbReference type="AlphaFoldDB" id="A0A1Y1JCR2"/>
<dbReference type="RefSeq" id="XP_028542609.1">
    <property type="nucleotide sequence ID" value="XM_028686808.1"/>
</dbReference>
<keyword evidence="2" id="KW-0690">Ribosome biogenesis</keyword>
<dbReference type="OMA" id="NDIRFKK"/>
<dbReference type="GeneID" id="39746732"/>
<dbReference type="EMBL" id="BDQF01000007">
    <property type="protein sequence ID" value="GAW80020.1"/>
    <property type="molecule type" value="Genomic_DNA"/>
</dbReference>
<dbReference type="HAMAP" id="MF_00014">
    <property type="entry name" value="Ribosome_mat_RimM"/>
    <property type="match status" value="1"/>
</dbReference>
<dbReference type="InterPro" id="IPR002676">
    <property type="entry name" value="RimM_N"/>
</dbReference>
<keyword evidence="6" id="KW-0812">Transmembrane</keyword>
<keyword evidence="1" id="KW-0963">Cytoplasm</keyword>
<dbReference type="SUPFAM" id="SSF50447">
    <property type="entry name" value="Translation proteins"/>
    <property type="match status" value="1"/>
</dbReference>
<organism evidence="8 9">
    <name type="scientific">Plasmodium gonderi</name>
    <dbReference type="NCBI Taxonomy" id="77519"/>
    <lineage>
        <taxon>Eukaryota</taxon>
        <taxon>Sar</taxon>
        <taxon>Alveolata</taxon>
        <taxon>Apicomplexa</taxon>
        <taxon>Aconoidasida</taxon>
        <taxon>Haemosporida</taxon>
        <taxon>Plasmodiidae</taxon>
        <taxon>Plasmodium</taxon>
        <taxon>Plasmodium (Plasmodium)</taxon>
    </lineage>
</organism>
<keyword evidence="6" id="KW-0472">Membrane</keyword>
<evidence type="ECO:0000256" key="6">
    <source>
        <dbReference type="SAM" id="Phobius"/>
    </source>
</evidence>
<evidence type="ECO:0000256" key="5">
    <source>
        <dbReference type="SAM" id="MobiDB-lite"/>
    </source>
</evidence>
<dbReference type="Pfam" id="PF01782">
    <property type="entry name" value="RimM"/>
    <property type="match status" value="1"/>
</dbReference>
<dbReference type="Gene3D" id="2.40.30.60">
    <property type="entry name" value="RimM"/>
    <property type="match status" value="1"/>
</dbReference>
<evidence type="ECO:0000256" key="2">
    <source>
        <dbReference type="ARBA" id="ARBA00022517"/>
    </source>
</evidence>
<comment type="caution">
    <text evidence="8">The sequence shown here is derived from an EMBL/GenBank/DDBJ whole genome shotgun (WGS) entry which is preliminary data.</text>
</comment>
<evidence type="ECO:0000259" key="7">
    <source>
        <dbReference type="PROSITE" id="PS00028"/>
    </source>
</evidence>
<protein>
    <submittedName>
        <fullName evidence="8">Ribosome maturation factor RimM</fullName>
    </submittedName>
</protein>
<dbReference type="PANTHER" id="PTHR33692">
    <property type="entry name" value="RIBOSOME MATURATION FACTOR RIMM"/>
    <property type="match status" value="1"/>
</dbReference>